<evidence type="ECO:0000313" key="2">
    <source>
        <dbReference type="EMBL" id="CAD1818493.1"/>
    </source>
</evidence>
<dbReference type="SUPFAM" id="SSF51182">
    <property type="entry name" value="RmlC-like cupins"/>
    <property type="match status" value="1"/>
</dbReference>
<dbReference type="InterPro" id="IPR006045">
    <property type="entry name" value="Cupin_1"/>
</dbReference>
<dbReference type="InterPro" id="IPR014710">
    <property type="entry name" value="RmlC-like_jellyroll"/>
</dbReference>
<accession>A0A6V7NIZ1</accession>
<dbReference type="PANTHER" id="PTHR31238">
    <property type="entry name" value="GERMIN-LIKE PROTEIN SUBFAMILY 3 MEMBER 3"/>
    <property type="match status" value="1"/>
</dbReference>
<reference evidence="2" key="1">
    <citation type="submission" date="2020-07" db="EMBL/GenBank/DDBJ databases">
        <authorList>
            <person name="Lin J."/>
        </authorList>
    </citation>
    <scope>NUCLEOTIDE SEQUENCE</scope>
</reference>
<dbReference type="Pfam" id="PF00190">
    <property type="entry name" value="Cupin_1"/>
    <property type="match status" value="1"/>
</dbReference>
<dbReference type="EMBL" id="LR862139">
    <property type="protein sequence ID" value="CAD1818493.1"/>
    <property type="molecule type" value="Genomic_DNA"/>
</dbReference>
<organism evidence="2">
    <name type="scientific">Ananas comosus var. bracteatus</name>
    <name type="common">red pineapple</name>
    <dbReference type="NCBI Taxonomy" id="296719"/>
    <lineage>
        <taxon>Eukaryota</taxon>
        <taxon>Viridiplantae</taxon>
        <taxon>Streptophyta</taxon>
        <taxon>Embryophyta</taxon>
        <taxon>Tracheophyta</taxon>
        <taxon>Spermatophyta</taxon>
        <taxon>Magnoliopsida</taxon>
        <taxon>Liliopsida</taxon>
        <taxon>Poales</taxon>
        <taxon>Bromeliaceae</taxon>
        <taxon>Bromelioideae</taxon>
        <taxon>Ananas</taxon>
    </lineage>
</organism>
<dbReference type="InterPro" id="IPR011051">
    <property type="entry name" value="RmlC_Cupin_sf"/>
</dbReference>
<dbReference type="Gene3D" id="2.60.120.10">
    <property type="entry name" value="Jelly Rolls"/>
    <property type="match status" value="1"/>
</dbReference>
<sequence length="203" mass="22214">MHFELNIGKGKALEITAFNSQLPGTVVSSVTLFGSKPPIPDAVLSRTFQVDNQIIDLIKSKSGRPKPSSGRPELPACTKQPLRFLRPRCAAPVNSSGGPHLPPATCQHNRYSRCKIFGPTSRRPENRIRIGFQFQLNSALVLGDLNPFLAPKTSGRPKSSFGRPKLAKLQFCLFECSESISAFNSCRIDSDSVRHSPDVSTSH</sequence>
<name>A0A6V7NIZ1_ANACO</name>
<protein>
    <recommendedName>
        <fullName evidence="1">Cupin type-1 domain-containing protein</fullName>
    </recommendedName>
</protein>
<proteinExistence type="predicted"/>
<gene>
    <name evidence="2" type="ORF">CB5_LOCUS1704</name>
</gene>
<feature type="domain" description="Cupin type-1" evidence="1">
    <location>
        <begin position="1"/>
        <end position="53"/>
    </location>
</feature>
<evidence type="ECO:0000259" key="1">
    <source>
        <dbReference type="Pfam" id="PF00190"/>
    </source>
</evidence>
<dbReference type="AlphaFoldDB" id="A0A6V7NIZ1"/>